<dbReference type="PROSITE" id="PS50977">
    <property type="entry name" value="HTH_TETR_2"/>
    <property type="match status" value="1"/>
</dbReference>
<comment type="caution">
    <text evidence="4">The sequence shown here is derived from an EMBL/GenBank/DDBJ whole genome shotgun (WGS) entry which is preliminary data.</text>
</comment>
<evidence type="ECO:0000256" key="2">
    <source>
        <dbReference type="PROSITE-ProRule" id="PRU00335"/>
    </source>
</evidence>
<accession>J5EI14</accession>
<dbReference type="Gene3D" id="1.10.357.10">
    <property type="entry name" value="Tetracycline Repressor, domain 2"/>
    <property type="match status" value="1"/>
</dbReference>
<feature type="domain" description="HTH tetR-type" evidence="3">
    <location>
        <begin position="6"/>
        <end position="66"/>
    </location>
</feature>
<dbReference type="AlphaFoldDB" id="J5EI14"/>
<reference evidence="4 5" key="1">
    <citation type="journal article" date="2011" name="J. Bacteriol.">
        <title>Genome sequence of the Mycobacterium colombiense type strain, CECT 3035.</title>
        <authorList>
            <person name="Gonzalez-Perez M."/>
            <person name="Murcia M.I."/>
            <person name="Landsman D."/>
            <person name="Jordan I.K."/>
            <person name="Marino-Ramirez L."/>
        </authorList>
    </citation>
    <scope>NUCLEOTIDE SEQUENCE [LARGE SCALE GENOMIC DNA]</scope>
    <source>
        <strain evidence="4 5">CECT 3035</strain>
    </source>
</reference>
<protein>
    <submittedName>
        <fullName evidence="4">TetR family transcriptional regulator</fullName>
    </submittedName>
</protein>
<organism evidence="4 5">
    <name type="scientific">Mycobacterium colombiense CECT 3035</name>
    <dbReference type="NCBI Taxonomy" id="1041522"/>
    <lineage>
        <taxon>Bacteria</taxon>
        <taxon>Bacillati</taxon>
        <taxon>Actinomycetota</taxon>
        <taxon>Actinomycetes</taxon>
        <taxon>Mycobacteriales</taxon>
        <taxon>Mycobacteriaceae</taxon>
        <taxon>Mycobacterium</taxon>
        <taxon>Mycobacterium avium complex (MAC)</taxon>
    </lineage>
</organism>
<evidence type="ECO:0000256" key="1">
    <source>
        <dbReference type="ARBA" id="ARBA00023125"/>
    </source>
</evidence>
<dbReference type="GeneID" id="31528059"/>
<dbReference type="SUPFAM" id="SSF46689">
    <property type="entry name" value="Homeodomain-like"/>
    <property type="match status" value="1"/>
</dbReference>
<sequence>MARRRLHALDDLLDAAERLVVSDNPAGFTLRGLATAAGVSNGTIYHAFHSRDELLARLWLRAAARLGAIMNDAVNAATNDSGPDGAHQAVVDTALAPAILTRRYPASAQLFFAQRRDQLFSTDLTAETVAELTQVQERFVALLVLLARGVWDRADRIAVDAITACIVDIPGGMLRRRLLEDRPIDAAIERRMEAAVRAVLAVPLDPPAPRID</sequence>
<dbReference type="eggNOG" id="COG1309">
    <property type="taxonomic scope" value="Bacteria"/>
</dbReference>
<dbReference type="InterPro" id="IPR001647">
    <property type="entry name" value="HTH_TetR"/>
</dbReference>
<dbReference type="STRING" id="1041522.GCA_002105755_03252"/>
<name>J5EI14_9MYCO</name>
<evidence type="ECO:0000313" key="5">
    <source>
        <dbReference type="Proteomes" id="UP000006455"/>
    </source>
</evidence>
<dbReference type="Pfam" id="PF00440">
    <property type="entry name" value="TetR_N"/>
    <property type="match status" value="1"/>
</dbReference>
<keyword evidence="1 2" id="KW-0238">DNA-binding</keyword>
<dbReference type="OrthoDB" id="4377220at2"/>
<feature type="DNA-binding region" description="H-T-H motif" evidence="2">
    <location>
        <begin position="29"/>
        <end position="48"/>
    </location>
</feature>
<gene>
    <name evidence="4" type="ORF">MCOL_V213430</name>
</gene>
<proteinExistence type="predicted"/>
<dbReference type="PRINTS" id="PR00455">
    <property type="entry name" value="HTHTETR"/>
</dbReference>
<evidence type="ECO:0000259" key="3">
    <source>
        <dbReference type="PROSITE" id="PS50977"/>
    </source>
</evidence>
<dbReference type="Proteomes" id="UP000006455">
    <property type="component" value="Unassembled WGS sequence"/>
</dbReference>
<dbReference type="InterPro" id="IPR009057">
    <property type="entry name" value="Homeodomain-like_sf"/>
</dbReference>
<dbReference type="GO" id="GO:0003677">
    <property type="term" value="F:DNA binding"/>
    <property type="evidence" value="ECO:0007669"/>
    <property type="project" value="UniProtKB-UniRule"/>
</dbReference>
<dbReference type="EMBL" id="AFVW02000003">
    <property type="protein sequence ID" value="EJO89254.1"/>
    <property type="molecule type" value="Genomic_DNA"/>
</dbReference>
<dbReference type="RefSeq" id="WP_007772553.1">
    <property type="nucleotide sequence ID" value="NZ_AFVW02000003.1"/>
</dbReference>
<evidence type="ECO:0000313" key="4">
    <source>
        <dbReference type="EMBL" id="EJO89254.1"/>
    </source>
</evidence>